<dbReference type="SUPFAM" id="SSF48726">
    <property type="entry name" value="Immunoglobulin"/>
    <property type="match status" value="1"/>
</dbReference>
<dbReference type="AlphaFoldDB" id="A0A3Q1E9U6"/>
<name>A0A3Q1E9U6_9TELE</name>
<sequence>MFALPVVKWVKVNAACPAKLVNRTYPRRISSIFSSTQEASFYGGLETDRFGLTSNGSTLFFKIKRVEFSDSGFYFCGFYYKTHPVIVNSKYLKIPGKNVLIDGDIVIAINTNLDSDDLNYVAVTFRTKVNRREPEVIYSATRYTGTDAVSFEYADA</sequence>
<keyword evidence="2" id="KW-1185">Reference proteome</keyword>
<reference evidence="1" key="1">
    <citation type="submission" date="2025-08" db="UniProtKB">
        <authorList>
            <consortium name="Ensembl"/>
        </authorList>
    </citation>
    <scope>IDENTIFICATION</scope>
</reference>
<reference evidence="1" key="2">
    <citation type="submission" date="2025-09" db="UniProtKB">
        <authorList>
            <consortium name="Ensembl"/>
        </authorList>
    </citation>
    <scope>IDENTIFICATION</scope>
</reference>
<evidence type="ECO:0008006" key="3">
    <source>
        <dbReference type="Google" id="ProtNLM"/>
    </source>
</evidence>
<dbReference type="STRING" id="80966.ENSAPOP00000000631"/>
<organism evidence="1 2">
    <name type="scientific">Acanthochromis polyacanthus</name>
    <name type="common">spiny chromis</name>
    <dbReference type="NCBI Taxonomy" id="80966"/>
    <lineage>
        <taxon>Eukaryota</taxon>
        <taxon>Metazoa</taxon>
        <taxon>Chordata</taxon>
        <taxon>Craniata</taxon>
        <taxon>Vertebrata</taxon>
        <taxon>Euteleostomi</taxon>
        <taxon>Actinopterygii</taxon>
        <taxon>Neopterygii</taxon>
        <taxon>Teleostei</taxon>
        <taxon>Neoteleostei</taxon>
        <taxon>Acanthomorphata</taxon>
        <taxon>Ovalentaria</taxon>
        <taxon>Pomacentridae</taxon>
        <taxon>Acanthochromis</taxon>
    </lineage>
</organism>
<dbReference type="Gene3D" id="2.60.40.10">
    <property type="entry name" value="Immunoglobulins"/>
    <property type="match status" value="1"/>
</dbReference>
<dbReference type="InterPro" id="IPR013783">
    <property type="entry name" value="Ig-like_fold"/>
</dbReference>
<evidence type="ECO:0000313" key="2">
    <source>
        <dbReference type="Proteomes" id="UP000257200"/>
    </source>
</evidence>
<proteinExistence type="predicted"/>
<accession>A0A3Q1E9U6</accession>
<dbReference type="Proteomes" id="UP000257200">
    <property type="component" value="Unplaced"/>
</dbReference>
<dbReference type="InParanoid" id="A0A3Q1E9U6"/>
<dbReference type="InterPro" id="IPR036179">
    <property type="entry name" value="Ig-like_dom_sf"/>
</dbReference>
<protein>
    <recommendedName>
        <fullName evidence="3">Immunoglobulin subtype domain-containing protein</fullName>
    </recommendedName>
</protein>
<dbReference type="Ensembl" id="ENSAPOT00000016545.1">
    <property type="protein sequence ID" value="ENSAPOP00000000631.1"/>
    <property type="gene ID" value="ENSAPOG00000001830.1"/>
</dbReference>
<evidence type="ECO:0000313" key="1">
    <source>
        <dbReference type="Ensembl" id="ENSAPOP00000000631.1"/>
    </source>
</evidence>
<dbReference type="GeneTree" id="ENSGT00940000174690"/>